<name>A0A1F7X8V7_9BACT</name>
<comment type="caution">
    <text evidence="3">The sequence shown here is derived from an EMBL/GenBank/DDBJ whole genome shotgun (WGS) entry which is preliminary data.</text>
</comment>
<evidence type="ECO:0000259" key="2">
    <source>
        <dbReference type="Pfam" id="PF00884"/>
    </source>
</evidence>
<sequence length="462" mass="53200">MFIGERILKNWIKVGILLTVFIFLFYLLIPLANTLTNITIFSLVISKYKFLALIEGSLFLTITFYVVSTKRDFKLLNSFLNIFTLLLLFFIASQIISYKVKQDSYIMKEQSLSNIFSAQAMPIPDIYYIILDGHARSDILKEIYDYDVNELIKNLENKGFYIATKSTTNYIQTYLSLASSLNFEYLDSLFGNLSENSTDRILVRNKLKNNKVYDFLKQRGYTFITYNSNTTGVDSKADINIKNPGGFSEFESVFLRQTPLLNILGGGFTPELYSNAILSVFDNIPETAKNDLPTFTYAHIMSPHPPFVFNQNGEIIKDRSFKNDPTGDGSSYIGSADYINAYRDQVIFIDKKILELVDNILSSSISPPIIILQADHGSGSRLNWESWETTYLKERIGIFSAFYFPDQDYSKLYDSITPVNTFRVIFNKYFNSNFELLPDKNYFSTWSKPYKFIEVTEKVMTE</sequence>
<dbReference type="EMBL" id="MGFS01000016">
    <property type="protein sequence ID" value="OGM11467.1"/>
    <property type="molecule type" value="Genomic_DNA"/>
</dbReference>
<evidence type="ECO:0000256" key="1">
    <source>
        <dbReference type="SAM" id="Phobius"/>
    </source>
</evidence>
<protein>
    <recommendedName>
        <fullName evidence="2">Sulfatase N-terminal domain-containing protein</fullName>
    </recommendedName>
</protein>
<dbReference type="SUPFAM" id="SSF53649">
    <property type="entry name" value="Alkaline phosphatase-like"/>
    <property type="match status" value="1"/>
</dbReference>
<reference evidence="3 4" key="1">
    <citation type="journal article" date="2016" name="Nat. Commun.">
        <title>Thousands of microbial genomes shed light on interconnected biogeochemical processes in an aquifer system.</title>
        <authorList>
            <person name="Anantharaman K."/>
            <person name="Brown C.T."/>
            <person name="Hug L.A."/>
            <person name="Sharon I."/>
            <person name="Castelle C.J."/>
            <person name="Probst A.J."/>
            <person name="Thomas B.C."/>
            <person name="Singh A."/>
            <person name="Wilkins M.J."/>
            <person name="Karaoz U."/>
            <person name="Brodie E.L."/>
            <person name="Williams K.H."/>
            <person name="Hubbard S.S."/>
            <person name="Banfield J.F."/>
        </authorList>
    </citation>
    <scope>NUCLEOTIDE SEQUENCE [LARGE SCALE GENOMIC DNA]</scope>
</reference>
<evidence type="ECO:0000313" key="3">
    <source>
        <dbReference type="EMBL" id="OGM11467.1"/>
    </source>
</evidence>
<dbReference type="Proteomes" id="UP000177053">
    <property type="component" value="Unassembled WGS sequence"/>
</dbReference>
<keyword evidence="1" id="KW-0812">Transmembrane</keyword>
<feature type="transmembrane region" description="Helical" evidence="1">
    <location>
        <begin position="12"/>
        <end position="29"/>
    </location>
</feature>
<dbReference type="InterPro" id="IPR017850">
    <property type="entry name" value="Alkaline_phosphatase_core_sf"/>
</dbReference>
<accession>A0A1F7X8V7</accession>
<dbReference type="InterPro" id="IPR000917">
    <property type="entry name" value="Sulfatase_N"/>
</dbReference>
<dbReference type="Gene3D" id="3.40.720.10">
    <property type="entry name" value="Alkaline Phosphatase, subunit A"/>
    <property type="match status" value="1"/>
</dbReference>
<proteinExistence type="predicted"/>
<gene>
    <name evidence="3" type="ORF">A2Z22_00250</name>
</gene>
<feature type="transmembrane region" description="Helical" evidence="1">
    <location>
        <begin position="79"/>
        <end position="98"/>
    </location>
</feature>
<organism evidence="3 4">
    <name type="scientific">Candidatus Woesebacteria bacterium RBG_16_34_12</name>
    <dbReference type="NCBI Taxonomy" id="1802480"/>
    <lineage>
        <taxon>Bacteria</taxon>
        <taxon>Candidatus Woeseibacteriota</taxon>
    </lineage>
</organism>
<feature type="domain" description="Sulfatase N-terminal" evidence="2">
    <location>
        <begin position="158"/>
        <end position="390"/>
    </location>
</feature>
<dbReference type="AlphaFoldDB" id="A0A1F7X8V7"/>
<dbReference type="Pfam" id="PF00884">
    <property type="entry name" value="Sulfatase"/>
    <property type="match status" value="1"/>
</dbReference>
<keyword evidence="1" id="KW-1133">Transmembrane helix</keyword>
<evidence type="ECO:0000313" key="4">
    <source>
        <dbReference type="Proteomes" id="UP000177053"/>
    </source>
</evidence>
<feature type="transmembrane region" description="Helical" evidence="1">
    <location>
        <begin position="49"/>
        <end position="67"/>
    </location>
</feature>
<keyword evidence="1" id="KW-0472">Membrane</keyword>